<feature type="compositionally biased region" description="Basic and acidic residues" evidence="1">
    <location>
        <begin position="130"/>
        <end position="151"/>
    </location>
</feature>
<evidence type="ECO:0000313" key="3">
    <source>
        <dbReference type="Proteomes" id="UP000796880"/>
    </source>
</evidence>
<proteinExistence type="predicted"/>
<protein>
    <submittedName>
        <fullName evidence="2">Uncharacterized protein</fullName>
    </submittedName>
</protein>
<comment type="caution">
    <text evidence="2">The sequence shown here is derived from an EMBL/GenBank/DDBJ whole genome shotgun (WGS) entry which is preliminary data.</text>
</comment>
<sequence length="244" mass="27924">MPTTWIILGSFLCLNKRQPLHYAFKKLGLVLAEFNKSEGPTWDLITLYDPYQASLPTSSCLRHELSRISSFSFTRRQPHHFFLGRSRQLTLDLLKVILLFRSTGLKWRLTLSFDGPQLRENSIWKGRSSTQEKLDLGRESSARPEKVDPQPRENSAQLGDVIDSKKARPRKLGLLPRESSTCGGKSSTQGEPNMERQVFDLAKTQQYVNSLSSVYLERLSRPKGVLKIMRIYEVASRRGTPVMR</sequence>
<reference evidence="2" key="1">
    <citation type="submission" date="2020-03" db="EMBL/GenBank/DDBJ databases">
        <title>A high-quality chromosome-level genome assembly of a woody plant with both climbing and erect habits, Rhamnella rubrinervis.</title>
        <authorList>
            <person name="Lu Z."/>
            <person name="Yang Y."/>
            <person name="Zhu X."/>
            <person name="Sun Y."/>
        </authorList>
    </citation>
    <scope>NUCLEOTIDE SEQUENCE</scope>
    <source>
        <strain evidence="2">BYM</strain>
        <tissue evidence="2">Leaf</tissue>
    </source>
</reference>
<evidence type="ECO:0000313" key="2">
    <source>
        <dbReference type="EMBL" id="KAF3433411.1"/>
    </source>
</evidence>
<name>A0A8K0DRB7_9ROSA</name>
<dbReference type="Proteomes" id="UP000796880">
    <property type="component" value="Unassembled WGS sequence"/>
</dbReference>
<keyword evidence="3" id="KW-1185">Reference proteome</keyword>
<dbReference type="AlphaFoldDB" id="A0A8K0DRB7"/>
<accession>A0A8K0DRB7</accession>
<organism evidence="2 3">
    <name type="scientific">Rhamnella rubrinervis</name>
    <dbReference type="NCBI Taxonomy" id="2594499"/>
    <lineage>
        <taxon>Eukaryota</taxon>
        <taxon>Viridiplantae</taxon>
        <taxon>Streptophyta</taxon>
        <taxon>Embryophyta</taxon>
        <taxon>Tracheophyta</taxon>
        <taxon>Spermatophyta</taxon>
        <taxon>Magnoliopsida</taxon>
        <taxon>eudicotyledons</taxon>
        <taxon>Gunneridae</taxon>
        <taxon>Pentapetalae</taxon>
        <taxon>rosids</taxon>
        <taxon>fabids</taxon>
        <taxon>Rosales</taxon>
        <taxon>Rhamnaceae</taxon>
        <taxon>rhamnoid group</taxon>
        <taxon>Rhamneae</taxon>
        <taxon>Rhamnella</taxon>
    </lineage>
</organism>
<gene>
    <name evidence="2" type="ORF">FNV43_RR24513</name>
</gene>
<feature type="region of interest" description="Disordered" evidence="1">
    <location>
        <begin position="129"/>
        <end position="162"/>
    </location>
</feature>
<dbReference type="EMBL" id="VOIH02000011">
    <property type="protein sequence ID" value="KAF3433411.1"/>
    <property type="molecule type" value="Genomic_DNA"/>
</dbReference>
<evidence type="ECO:0000256" key="1">
    <source>
        <dbReference type="SAM" id="MobiDB-lite"/>
    </source>
</evidence>